<feature type="non-terminal residue" evidence="1">
    <location>
        <position position="169"/>
    </location>
</feature>
<dbReference type="AlphaFoldDB" id="A0A813AC33"/>
<protein>
    <submittedName>
        <fullName evidence="1">TTLL3D protein</fullName>
    </submittedName>
</protein>
<reference evidence="1" key="1">
    <citation type="submission" date="2021-02" db="EMBL/GenBank/DDBJ databases">
        <authorList>
            <person name="Dougan E. K."/>
            <person name="Rhodes N."/>
            <person name="Thang M."/>
            <person name="Chan C."/>
        </authorList>
    </citation>
    <scope>NUCLEOTIDE SEQUENCE</scope>
</reference>
<organism evidence="1 2">
    <name type="scientific">Symbiodinium necroappetens</name>
    <dbReference type="NCBI Taxonomy" id="1628268"/>
    <lineage>
        <taxon>Eukaryota</taxon>
        <taxon>Sar</taxon>
        <taxon>Alveolata</taxon>
        <taxon>Dinophyceae</taxon>
        <taxon>Suessiales</taxon>
        <taxon>Symbiodiniaceae</taxon>
        <taxon>Symbiodinium</taxon>
    </lineage>
</organism>
<dbReference type="Proteomes" id="UP000601435">
    <property type="component" value="Unassembled WGS sequence"/>
</dbReference>
<sequence>MLKSSAAFRPLVQHEKDSTTTSSSFQDWEISAKRRLEFDFGTTLFGDKGMTLLSDALESLSPLLALNLNVYETGLGDSGLHQMAKALQSQQHLQYLNLVMANTRVSDEGIIHFMTAVSSWLTSLENFMLNLRGCANILGPGIASYADALRSLRSLRSLKLNLRNCSQLQ</sequence>
<evidence type="ECO:0000313" key="2">
    <source>
        <dbReference type="Proteomes" id="UP000601435"/>
    </source>
</evidence>
<dbReference type="SUPFAM" id="SSF52047">
    <property type="entry name" value="RNI-like"/>
    <property type="match status" value="1"/>
</dbReference>
<evidence type="ECO:0000313" key="1">
    <source>
        <dbReference type="EMBL" id="CAE7863194.1"/>
    </source>
</evidence>
<dbReference type="InterPro" id="IPR032675">
    <property type="entry name" value="LRR_dom_sf"/>
</dbReference>
<keyword evidence="2" id="KW-1185">Reference proteome</keyword>
<dbReference type="OrthoDB" id="10448739at2759"/>
<comment type="caution">
    <text evidence="1">The sequence shown here is derived from an EMBL/GenBank/DDBJ whole genome shotgun (WGS) entry which is preliminary data.</text>
</comment>
<name>A0A813AC33_9DINO</name>
<proteinExistence type="predicted"/>
<dbReference type="EMBL" id="CAJNJA010057734">
    <property type="protein sequence ID" value="CAE7863194.1"/>
    <property type="molecule type" value="Genomic_DNA"/>
</dbReference>
<accession>A0A813AC33</accession>
<gene>
    <name evidence="1" type="primary">TTLL3D</name>
    <name evidence="1" type="ORF">SNEC2469_LOCUS27425</name>
</gene>
<dbReference type="Gene3D" id="3.80.10.10">
    <property type="entry name" value="Ribonuclease Inhibitor"/>
    <property type="match status" value="1"/>
</dbReference>